<accession>A0A813KH77</accession>
<feature type="repeat" description="PPR" evidence="2">
    <location>
        <begin position="164"/>
        <end position="198"/>
    </location>
</feature>
<dbReference type="EMBL" id="CAJNNV010026359">
    <property type="protein sequence ID" value="CAE8617987.1"/>
    <property type="molecule type" value="Genomic_DNA"/>
</dbReference>
<dbReference type="NCBIfam" id="TIGR00756">
    <property type="entry name" value="PPR"/>
    <property type="match status" value="1"/>
</dbReference>
<dbReference type="PROSITE" id="PS51375">
    <property type="entry name" value="PPR"/>
    <property type="match status" value="1"/>
</dbReference>
<feature type="chain" id="PRO_5036222255" description="Pentacotripeptide-repeat region of PRORP domain-containing protein" evidence="3">
    <location>
        <begin position="24"/>
        <end position="338"/>
    </location>
</feature>
<dbReference type="PANTHER" id="PTHR47936">
    <property type="entry name" value="PPR_LONG DOMAIN-CONTAINING PROTEIN"/>
    <property type="match status" value="1"/>
</dbReference>
<dbReference type="EMBL" id="CAJNNW010030288">
    <property type="protein sequence ID" value="CAE8703003.1"/>
    <property type="molecule type" value="Genomic_DNA"/>
</dbReference>
<evidence type="ECO:0000313" key="6">
    <source>
        <dbReference type="Proteomes" id="UP000626109"/>
    </source>
</evidence>
<evidence type="ECO:0000313" key="4">
    <source>
        <dbReference type="EMBL" id="CAE8617987.1"/>
    </source>
</evidence>
<reference evidence="5" key="1">
    <citation type="submission" date="2021-02" db="EMBL/GenBank/DDBJ databases">
        <authorList>
            <person name="Dougan E. K."/>
            <person name="Rhodes N."/>
            <person name="Thang M."/>
            <person name="Chan C."/>
        </authorList>
    </citation>
    <scope>NUCLEOTIDE SEQUENCE</scope>
</reference>
<protein>
    <recommendedName>
        <fullName evidence="8">Pentacotripeptide-repeat region of PRORP domain-containing protein</fullName>
    </recommendedName>
</protein>
<evidence type="ECO:0000256" key="2">
    <source>
        <dbReference type="PROSITE-ProRule" id="PRU00708"/>
    </source>
</evidence>
<keyword evidence="1" id="KW-0677">Repeat</keyword>
<organism evidence="5 6">
    <name type="scientific">Polarella glacialis</name>
    <name type="common">Dinoflagellate</name>
    <dbReference type="NCBI Taxonomy" id="89957"/>
    <lineage>
        <taxon>Eukaryota</taxon>
        <taxon>Sar</taxon>
        <taxon>Alveolata</taxon>
        <taxon>Dinophyceae</taxon>
        <taxon>Suessiales</taxon>
        <taxon>Suessiaceae</taxon>
        <taxon>Polarella</taxon>
    </lineage>
</organism>
<gene>
    <name evidence="4" type="ORF">PGLA1383_LOCUS35644</name>
    <name evidence="5" type="ORF">PGLA2088_LOCUS32685</name>
</gene>
<dbReference type="Proteomes" id="UP000654075">
    <property type="component" value="Unassembled WGS sequence"/>
</dbReference>
<evidence type="ECO:0008006" key="8">
    <source>
        <dbReference type="Google" id="ProtNLM"/>
    </source>
</evidence>
<keyword evidence="3" id="KW-0732">Signal</keyword>
<dbReference type="OrthoDB" id="185373at2759"/>
<dbReference type="InterPro" id="IPR002885">
    <property type="entry name" value="PPR_rpt"/>
</dbReference>
<comment type="caution">
    <text evidence="5">The sequence shown here is derived from an EMBL/GenBank/DDBJ whole genome shotgun (WGS) entry which is preliminary data.</text>
</comment>
<evidence type="ECO:0000256" key="3">
    <source>
        <dbReference type="SAM" id="SignalP"/>
    </source>
</evidence>
<dbReference type="AlphaFoldDB" id="A0A813KH77"/>
<dbReference type="Gene3D" id="1.25.40.10">
    <property type="entry name" value="Tetratricopeptide repeat domain"/>
    <property type="match status" value="2"/>
</dbReference>
<dbReference type="OMA" id="FLFVETY"/>
<sequence length="338" mass="36869">MGSLQRMRRAALVLTLLAHCYSGQSLCRSFAAQRSLDQLRQKSGNQIHTPAITNPLNRMVVPQEEMRIITAISEAGSAGDWPRAKAAYIRSKGLFTNVFNAAMVAAFKCRYYNDGVAIYKRLCNAGLPKTEVTYTYALKIFSKLGQLDQVRDIIQEAKEQLKPGIPLFGAMIDAAAEAGKVTEAIEILDTMRSENLVPDTAAWGSAINACKTARNSTVARHLVNFMIKVGVEPNYIVFCNAVGAHNGAGLVHLQKLKSDMAGMGIKGDFLFVETYVFSLIGTQFSARSVTEAVDELSELDPERLTEMASIISEARASQIRLTGLVKNVEGALQRLGFG</sequence>
<evidence type="ECO:0000313" key="7">
    <source>
        <dbReference type="Proteomes" id="UP000654075"/>
    </source>
</evidence>
<dbReference type="PANTHER" id="PTHR47936:SF1">
    <property type="entry name" value="PENTATRICOPEPTIDE REPEAT-CONTAINING PROTEIN GUN1, CHLOROPLASTIC"/>
    <property type="match status" value="1"/>
</dbReference>
<proteinExistence type="predicted"/>
<dbReference type="InterPro" id="IPR011990">
    <property type="entry name" value="TPR-like_helical_dom_sf"/>
</dbReference>
<keyword evidence="7" id="KW-1185">Reference proteome</keyword>
<name>A0A813KH77_POLGL</name>
<dbReference type="Proteomes" id="UP000626109">
    <property type="component" value="Unassembled WGS sequence"/>
</dbReference>
<evidence type="ECO:0000313" key="5">
    <source>
        <dbReference type="EMBL" id="CAE8703003.1"/>
    </source>
</evidence>
<evidence type="ECO:0000256" key="1">
    <source>
        <dbReference type="ARBA" id="ARBA00022737"/>
    </source>
</evidence>
<dbReference type="Pfam" id="PF01535">
    <property type="entry name" value="PPR"/>
    <property type="match status" value="1"/>
</dbReference>
<feature type="signal peptide" evidence="3">
    <location>
        <begin position="1"/>
        <end position="23"/>
    </location>
</feature>